<dbReference type="OMA" id="YGQGPRI"/>
<evidence type="ECO:0000313" key="4">
    <source>
        <dbReference type="Proteomes" id="UP000030651"/>
    </source>
</evidence>
<keyword evidence="4" id="KW-1185">Reference proteome</keyword>
<dbReference type="Pfam" id="PF10528">
    <property type="entry name" value="GLEYA"/>
    <property type="match status" value="1"/>
</dbReference>
<dbReference type="AlphaFoldDB" id="W3XLK6"/>
<sequence>MQFKISLALVALSGAAINATPIDIVGDVECLVVTVVIQVLAALTSETAFCSSYLNIPTITSTTTATSTIFTTTTRTTTTGTDTSTARAVTVTDTVSETTTTCALNAIDKRQLSAISPSSRSASTTRSASQVSVQASVQASAQVSIPAAVAIFGSAQVSLACSCLNIPTPSTTITQTRTVTPTVTRLASTAILVTTTPTTTIAVTSTSTEIVCPTPTSCDNQGLLWAEYHSDAGENRDPTFSSFIPEIYKSRTPGVWGITSTIGGISVPGGTELSVYGSSRTFYSDFFALNHKGYLFAVLSGIYTFNASRVDDIFFLWLGPKAYSGWTRANADLVVPIYNPGSGSTSIDLVEGQYLPLRIMFGQGAYPAEFQISVTAPDGTVFLTSDTENSPYIVQYSCDGVTAPPFASWGSEYDLPDVNDK</sequence>
<feature type="signal peptide" evidence="1">
    <location>
        <begin position="1"/>
        <end position="19"/>
    </location>
</feature>
<evidence type="ECO:0000313" key="3">
    <source>
        <dbReference type="EMBL" id="ETS86342.1"/>
    </source>
</evidence>
<dbReference type="EMBL" id="KI912109">
    <property type="protein sequence ID" value="ETS86342.1"/>
    <property type="molecule type" value="Genomic_DNA"/>
</dbReference>
<dbReference type="eggNOG" id="ENOG502SQUM">
    <property type="taxonomic scope" value="Eukaryota"/>
</dbReference>
<keyword evidence="1" id="KW-0732">Signal</keyword>
<dbReference type="Proteomes" id="UP000030651">
    <property type="component" value="Unassembled WGS sequence"/>
</dbReference>
<dbReference type="KEGG" id="pfy:PFICI_00170"/>
<dbReference type="HOGENOM" id="CLU_030583_3_0_1"/>
<dbReference type="GeneID" id="19265183"/>
<evidence type="ECO:0000256" key="1">
    <source>
        <dbReference type="SAM" id="SignalP"/>
    </source>
</evidence>
<dbReference type="InterPro" id="IPR018871">
    <property type="entry name" value="GLEYA_adhesin_domain"/>
</dbReference>
<feature type="chain" id="PRO_5004834842" description="PA14 domain-containing protein" evidence="1">
    <location>
        <begin position="20"/>
        <end position="421"/>
    </location>
</feature>
<dbReference type="PROSITE" id="PS51820">
    <property type="entry name" value="PA14"/>
    <property type="match status" value="1"/>
</dbReference>
<evidence type="ECO:0000259" key="2">
    <source>
        <dbReference type="PROSITE" id="PS51820"/>
    </source>
</evidence>
<name>W3XLK6_PESFW</name>
<dbReference type="RefSeq" id="XP_007826942.1">
    <property type="nucleotide sequence ID" value="XM_007828751.1"/>
</dbReference>
<dbReference type="InParanoid" id="W3XLK6"/>
<gene>
    <name evidence="3" type="ORF">PFICI_00170</name>
</gene>
<accession>W3XLK6</accession>
<protein>
    <recommendedName>
        <fullName evidence="2">PA14 domain-containing protein</fullName>
    </recommendedName>
</protein>
<dbReference type="InterPro" id="IPR037524">
    <property type="entry name" value="PA14/GLEYA"/>
</dbReference>
<dbReference type="OrthoDB" id="4388755at2759"/>
<proteinExistence type="predicted"/>
<feature type="domain" description="PA14" evidence="2">
    <location>
        <begin position="233"/>
        <end position="388"/>
    </location>
</feature>
<reference evidence="4" key="1">
    <citation type="journal article" date="2015" name="BMC Genomics">
        <title>Genomic and transcriptomic analysis of the endophytic fungus Pestalotiopsis fici reveals its lifestyle and high potential for synthesis of natural products.</title>
        <authorList>
            <person name="Wang X."/>
            <person name="Zhang X."/>
            <person name="Liu L."/>
            <person name="Xiang M."/>
            <person name="Wang W."/>
            <person name="Sun X."/>
            <person name="Che Y."/>
            <person name="Guo L."/>
            <person name="Liu G."/>
            <person name="Guo L."/>
            <person name="Wang C."/>
            <person name="Yin W.B."/>
            <person name="Stadler M."/>
            <person name="Zhang X."/>
            <person name="Liu X."/>
        </authorList>
    </citation>
    <scope>NUCLEOTIDE SEQUENCE [LARGE SCALE GENOMIC DNA]</scope>
    <source>
        <strain evidence="4">W106-1 / CGMCC3.15140</strain>
    </source>
</reference>
<dbReference type="Gene3D" id="2.60.120.1560">
    <property type="match status" value="1"/>
</dbReference>
<organism evidence="3 4">
    <name type="scientific">Pestalotiopsis fici (strain W106-1 / CGMCC3.15140)</name>
    <dbReference type="NCBI Taxonomy" id="1229662"/>
    <lineage>
        <taxon>Eukaryota</taxon>
        <taxon>Fungi</taxon>
        <taxon>Dikarya</taxon>
        <taxon>Ascomycota</taxon>
        <taxon>Pezizomycotina</taxon>
        <taxon>Sordariomycetes</taxon>
        <taxon>Xylariomycetidae</taxon>
        <taxon>Amphisphaeriales</taxon>
        <taxon>Sporocadaceae</taxon>
        <taxon>Pestalotiopsis</taxon>
    </lineage>
</organism>